<dbReference type="SUPFAM" id="SSF53756">
    <property type="entry name" value="UDP-Glycosyltransferase/glycogen phosphorylase"/>
    <property type="match status" value="1"/>
</dbReference>
<reference evidence="1" key="1">
    <citation type="submission" date="2019-08" db="EMBL/GenBank/DDBJ databases">
        <authorList>
            <person name="Kucharzyk K."/>
            <person name="Murdoch R.W."/>
            <person name="Higgins S."/>
            <person name="Loffler F."/>
        </authorList>
    </citation>
    <scope>NUCLEOTIDE SEQUENCE</scope>
</reference>
<protein>
    <submittedName>
        <fullName evidence="1">Glycogen phosphorylase</fullName>
        <ecNumber evidence="1">2.4.1.1</ecNumber>
    </submittedName>
</protein>
<dbReference type="EMBL" id="VSSQ01017392">
    <property type="protein sequence ID" value="MPM59650.1"/>
    <property type="molecule type" value="Genomic_DNA"/>
</dbReference>
<dbReference type="GO" id="GO:0004645">
    <property type="term" value="F:1,4-alpha-oligoglucan phosphorylase activity"/>
    <property type="evidence" value="ECO:0007669"/>
    <property type="project" value="UniProtKB-EC"/>
</dbReference>
<sequence>MNTPTRPLEASGTSGEKAAMNGVMHFSVLDGWWVEGYKEGAGWALPQERNYDNQEFQNQLDAATIYSMLENEIIPLFYRKSSDKSIIPTGWVEQIKNTIALVASNFTTNRMMTDYIERFYNKLRIRHTQLKEDDFAFAREMALWKKRVRREWPHIEVLEYIKPDYSKTDIILGETYTAEVALSIGDLSPEDIGVEMLIAENGTDKVSVITKRYDFELAGFDKGIARYKCSMLAETAGAFNMAGRVYPRNNGLPHRQDFDLVKWL</sequence>
<accession>A0A645B2G7</accession>
<comment type="caution">
    <text evidence="1">The sequence shown here is derived from an EMBL/GenBank/DDBJ whole genome shotgun (WGS) entry which is preliminary data.</text>
</comment>
<evidence type="ECO:0000313" key="1">
    <source>
        <dbReference type="EMBL" id="MPM59650.1"/>
    </source>
</evidence>
<dbReference type="InterPro" id="IPR052182">
    <property type="entry name" value="Glycogen/Maltodextrin_Phosph"/>
</dbReference>
<name>A0A645B2G7_9ZZZZ</name>
<dbReference type="PANTHER" id="PTHR42655:SF1">
    <property type="entry name" value="GLYCOGEN PHOSPHORYLASE"/>
    <property type="match status" value="1"/>
</dbReference>
<dbReference type="Gene3D" id="3.40.50.2000">
    <property type="entry name" value="Glycogen Phosphorylase B"/>
    <property type="match status" value="1"/>
</dbReference>
<gene>
    <name evidence="1" type="primary">glgP_19</name>
    <name evidence="1" type="ORF">SDC9_106496</name>
</gene>
<keyword evidence="1" id="KW-0808">Transferase</keyword>
<proteinExistence type="predicted"/>
<dbReference type="AlphaFoldDB" id="A0A645B2G7"/>
<dbReference type="PANTHER" id="PTHR42655">
    <property type="entry name" value="GLYCOGEN PHOSPHORYLASE"/>
    <property type="match status" value="1"/>
</dbReference>
<dbReference type="EC" id="2.4.1.1" evidence="1"/>
<organism evidence="1">
    <name type="scientific">bioreactor metagenome</name>
    <dbReference type="NCBI Taxonomy" id="1076179"/>
    <lineage>
        <taxon>unclassified sequences</taxon>
        <taxon>metagenomes</taxon>
        <taxon>ecological metagenomes</taxon>
    </lineage>
</organism>
<keyword evidence="1" id="KW-0328">Glycosyltransferase</keyword>